<organism evidence="2 3">
    <name type="scientific">Pteropus alecto</name>
    <name type="common">Black flying fox</name>
    <dbReference type="NCBI Taxonomy" id="9402"/>
    <lineage>
        <taxon>Eukaryota</taxon>
        <taxon>Metazoa</taxon>
        <taxon>Chordata</taxon>
        <taxon>Craniata</taxon>
        <taxon>Vertebrata</taxon>
        <taxon>Euteleostomi</taxon>
        <taxon>Mammalia</taxon>
        <taxon>Eutheria</taxon>
        <taxon>Laurasiatheria</taxon>
        <taxon>Chiroptera</taxon>
        <taxon>Yinpterochiroptera</taxon>
        <taxon>Pteropodoidea</taxon>
        <taxon>Pteropodidae</taxon>
        <taxon>Pteropodinae</taxon>
        <taxon>Pteropus</taxon>
    </lineage>
</organism>
<evidence type="ECO:0000313" key="2">
    <source>
        <dbReference type="EMBL" id="ELK19361.1"/>
    </source>
</evidence>
<dbReference type="EMBL" id="KB030265">
    <property type="protein sequence ID" value="ELK19361.1"/>
    <property type="molecule type" value="Genomic_DNA"/>
</dbReference>
<dbReference type="AlphaFoldDB" id="L5L7X0"/>
<sequence length="62" mass="6334">MGGVDGGALRPRGKAEVADLSLAGKDPTFLGEDPWVGAVGFVTHGPPRRSSSASSISNNNIR</sequence>
<dbReference type="Proteomes" id="UP000010552">
    <property type="component" value="Unassembled WGS sequence"/>
</dbReference>
<evidence type="ECO:0000256" key="1">
    <source>
        <dbReference type="SAM" id="MobiDB-lite"/>
    </source>
</evidence>
<feature type="compositionally biased region" description="Low complexity" evidence="1">
    <location>
        <begin position="48"/>
        <end position="62"/>
    </location>
</feature>
<proteinExistence type="predicted"/>
<reference evidence="3" key="1">
    <citation type="journal article" date="2013" name="Science">
        <title>Comparative analysis of bat genomes provides insight into the evolution of flight and immunity.</title>
        <authorList>
            <person name="Zhang G."/>
            <person name="Cowled C."/>
            <person name="Shi Z."/>
            <person name="Huang Z."/>
            <person name="Bishop-Lilly K.A."/>
            <person name="Fang X."/>
            <person name="Wynne J.W."/>
            <person name="Xiong Z."/>
            <person name="Baker M.L."/>
            <person name="Zhao W."/>
            <person name="Tachedjian M."/>
            <person name="Zhu Y."/>
            <person name="Zhou P."/>
            <person name="Jiang X."/>
            <person name="Ng J."/>
            <person name="Yang L."/>
            <person name="Wu L."/>
            <person name="Xiao J."/>
            <person name="Feng Y."/>
            <person name="Chen Y."/>
            <person name="Sun X."/>
            <person name="Zhang Y."/>
            <person name="Marsh G.A."/>
            <person name="Crameri G."/>
            <person name="Broder C.C."/>
            <person name="Frey K.G."/>
            <person name="Wang L.F."/>
            <person name="Wang J."/>
        </authorList>
    </citation>
    <scope>NUCLEOTIDE SEQUENCE [LARGE SCALE GENOMIC DNA]</scope>
</reference>
<feature type="region of interest" description="Disordered" evidence="1">
    <location>
        <begin position="42"/>
        <end position="62"/>
    </location>
</feature>
<evidence type="ECO:0000313" key="3">
    <source>
        <dbReference type="Proteomes" id="UP000010552"/>
    </source>
</evidence>
<name>L5L7X0_PTEAL</name>
<keyword evidence="3" id="KW-1185">Reference proteome</keyword>
<accession>L5L7X0</accession>
<protein>
    <submittedName>
        <fullName evidence="2">Uncharacterized protein</fullName>
    </submittedName>
</protein>
<dbReference type="InParanoid" id="L5L7X0"/>
<gene>
    <name evidence="2" type="ORF">PAL_GLEAN10006011</name>
</gene>